<feature type="compositionally biased region" description="Polar residues" evidence="1">
    <location>
        <begin position="111"/>
        <end position="121"/>
    </location>
</feature>
<keyword evidence="4" id="KW-1185">Reference proteome</keyword>
<evidence type="ECO:0000313" key="3">
    <source>
        <dbReference type="EMBL" id="MEK0189352.1"/>
    </source>
</evidence>
<accession>A0ABU8YXZ5</accession>
<keyword evidence="2" id="KW-0472">Membrane</keyword>
<feature type="region of interest" description="Disordered" evidence="1">
    <location>
        <begin position="36"/>
        <end position="204"/>
    </location>
</feature>
<keyword evidence="2" id="KW-0812">Transmembrane</keyword>
<organism evidence="3 4">
    <name type="scientific">Microcoleus anatoxicus PTRS2</name>
    <dbReference type="NCBI Taxonomy" id="2705321"/>
    <lineage>
        <taxon>Bacteria</taxon>
        <taxon>Bacillati</taxon>
        <taxon>Cyanobacteriota</taxon>
        <taxon>Cyanophyceae</taxon>
        <taxon>Oscillatoriophycideae</taxon>
        <taxon>Oscillatoriales</taxon>
        <taxon>Microcoleaceae</taxon>
        <taxon>Microcoleus</taxon>
        <taxon>Microcoleus anatoxicus</taxon>
    </lineage>
</organism>
<feature type="non-terminal residue" evidence="3">
    <location>
        <position position="204"/>
    </location>
</feature>
<protein>
    <submittedName>
        <fullName evidence="3">LapA family protein</fullName>
    </submittedName>
</protein>
<evidence type="ECO:0000256" key="2">
    <source>
        <dbReference type="SAM" id="Phobius"/>
    </source>
</evidence>
<feature type="compositionally biased region" description="Basic and acidic residues" evidence="1">
    <location>
        <begin position="40"/>
        <end position="56"/>
    </location>
</feature>
<dbReference type="EMBL" id="JBBLXS010001163">
    <property type="protein sequence ID" value="MEK0189352.1"/>
    <property type="molecule type" value="Genomic_DNA"/>
</dbReference>
<feature type="compositionally biased region" description="Basic and acidic residues" evidence="1">
    <location>
        <begin position="66"/>
        <end position="76"/>
    </location>
</feature>
<feature type="non-terminal residue" evidence="3">
    <location>
        <position position="1"/>
    </location>
</feature>
<evidence type="ECO:0000256" key="1">
    <source>
        <dbReference type="SAM" id="MobiDB-lite"/>
    </source>
</evidence>
<feature type="transmembrane region" description="Helical" evidence="2">
    <location>
        <begin position="6"/>
        <end position="31"/>
    </location>
</feature>
<feature type="compositionally biased region" description="Basic and acidic residues" evidence="1">
    <location>
        <begin position="168"/>
        <end position="178"/>
    </location>
</feature>
<proteinExistence type="predicted"/>
<dbReference type="RefSeq" id="WP_340542540.1">
    <property type="nucleotide sequence ID" value="NZ_JBBLXS010001163.1"/>
</dbReference>
<dbReference type="Proteomes" id="UP001384579">
    <property type="component" value="Unassembled WGS sequence"/>
</dbReference>
<feature type="compositionally biased region" description="Polar residues" evidence="1">
    <location>
        <begin position="95"/>
        <end position="104"/>
    </location>
</feature>
<name>A0ABU8YXZ5_9CYAN</name>
<comment type="caution">
    <text evidence="3">The sequence shown here is derived from an EMBL/GenBank/DDBJ whole genome shotgun (WGS) entry which is preliminary data.</text>
</comment>
<gene>
    <name evidence="3" type="ORF">WMG39_31585</name>
</gene>
<keyword evidence="2" id="KW-1133">Transmembrane helix</keyword>
<sequence>RSPAVPLSIWILFSIGVGVVTSLLISGLLAFSNYLSQPRGRNDRQNGRNTFTEDNRTPYAASPPPRKPEIDPDRNSRNTQTQPASGYRTEYGTPTGYNARTVQQDVPPPNSGNAKTYTQAAASIPPDDDEDDWVSGGSKIDSQGSEDDWGFENESSERSVVNDVVEANPRDYEVKQEPKSQSWSGSVYSYGYRDPSKSGVGQTE</sequence>
<evidence type="ECO:0000313" key="4">
    <source>
        <dbReference type="Proteomes" id="UP001384579"/>
    </source>
</evidence>
<reference evidence="3 4" key="1">
    <citation type="journal article" date="2020" name="Harmful Algae">
        <title>Molecular and morphological characterization of a novel dihydroanatoxin-a producing Microcoleus species (cyanobacteria) from the Russian River, California, USA.</title>
        <authorList>
            <person name="Conklin K.Y."/>
            <person name="Stancheva R."/>
            <person name="Otten T.G."/>
            <person name="Fadness R."/>
            <person name="Boyer G.L."/>
            <person name="Read B."/>
            <person name="Zhang X."/>
            <person name="Sheath R.G."/>
        </authorList>
    </citation>
    <scope>NUCLEOTIDE SEQUENCE [LARGE SCALE GENOMIC DNA]</scope>
    <source>
        <strain evidence="3 4">PTRS2</strain>
    </source>
</reference>